<feature type="compositionally biased region" description="Low complexity" evidence="7">
    <location>
        <begin position="707"/>
        <end position="725"/>
    </location>
</feature>
<dbReference type="InterPro" id="IPR015915">
    <property type="entry name" value="Kelch-typ_b-propeller"/>
</dbReference>
<evidence type="ECO:0000256" key="4">
    <source>
        <dbReference type="ARBA" id="ARBA00022737"/>
    </source>
</evidence>
<evidence type="ECO:0000313" key="8">
    <source>
        <dbReference type="EMBL" id="WFD21854.1"/>
    </source>
</evidence>
<organism evidence="8 9">
    <name type="scientific">Malassezia equina</name>
    <dbReference type="NCBI Taxonomy" id="1381935"/>
    <lineage>
        <taxon>Eukaryota</taxon>
        <taxon>Fungi</taxon>
        <taxon>Dikarya</taxon>
        <taxon>Basidiomycota</taxon>
        <taxon>Ustilaginomycotina</taxon>
        <taxon>Malasseziomycetes</taxon>
        <taxon>Malasseziales</taxon>
        <taxon>Malasseziaceae</taxon>
        <taxon>Malassezia</taxon>
    </lineage>
</organism>
<feature type="compositionally biased region" description="Low complexity" evidence="7">
    <location>
        <begin position="1161"/>
        <end position="1173"/>
    </location>
</feature>
<dbReference type="FunFam" id="2.120.10.80:FF:000049">
    <property type="entry name" value="Cell polarity protein (Tea1)"/>
    <property type="match status" value="1"/>
</dbReference>
<evidence type="ECO:0000256" key="2">
    <source>
        <dbReference type="ARBA" id="ARBA00022441"/>
    </source>
</evidence>
<feature type="compositionally biased region" description="Polar residues" evidence="7">
    <location>
        <begin position="547"/>
        <end position="566"/>
    </location>
</feature>
<dbReference type="Pfam" id="PF24681">
    <property type="entry name" value="Kelch_KLHDC2_KLHL20_DRC7"/>
    <property type="match status" value="1"/>
</dbReference>
<dbReference type="GO" id="GO:0061245">
    <property type="term" value="P:establishment or maintenance of bipolar cell polarity"/>
    <property type="evidence" value="ECO:0007669"/>
    <property type="project" value="TreeGrafter"/>
</dbReference>
<gene>
    <name evidence="8" type="ORF">MEQU1_000510</name>
</gene>
<evidence type="ECO:0000256" key="1">
    <source>
        <dbReference type="ARBA" id="ARBA00004496"/>
    </source>
</evidence>
<feature type="region of interest" description="Disordered" evidence="7">
    <location>
        <begin position="512"/>
        <end position="585"/>
    </location>
</feature>
<feature type="compositionally biased region" description="Pro residues" evidence="7">
    <location>
        <begin position="105"/>
        <end position="123"/>
    </location>
</feature>
<dbReference type="PANTHER" id="PTHR23244:SF456">
    <property type="entry name" value="MULTIPLE EPIDERMAL GROWTH FACTOR-LIKE DOMAINS PROTEIN 8"/>
    <property type="match status" value="1"/>
</dbReference>
<feature type="region of interest" description="Disordered" evidence="7">
    <location>
        <begin position="1373"/>
        <end position="1393"/>
    </location>
</feature>
<protein>
    <recommendedName>
        <fullName evidence="10">Tip elongation aberrant protein 1</fullName>
    </recommendedName>
</protein>
<dbReference type="Proteomes" id="UP001214415">
    <property type="component" value="Chromosome 1"/>
</dbReference>
<keyword evidence="4" id="KW-0677">Repeat</keyword>
<feature type="coiled-coil region" evidence="6">
    <location>
        <begin position="847"/>
        <end position="874"/>
    </location>
</feature>
<dbReference type="EMBL" id="CP119900">
    <property type="protein sequence ID" value="WFD21854.1"/>
    <property type="molecule type" value="Genomic_DNA"/>
</dbReference>
<evidence type="ECO:0000256" key="3">
    <source>
        <dbReference type="ARBA" id="ARBA00022490"/>
    </source>
</evidence>
<evidence type="ECO:0000313" key="9">
    <source>
        <dbReference type="Proteomes" id="UP001214415"/>
    </source>
</evidence>
<feature type="compositionally biased region" description="Low complexity" evidence="7">
    <location>
        <begin position="604"/>
        <end position="615"/>
    </location>
</feature>
<dbReference type="GO" id="GO:0051285">
    <property type="term" value="C:cell cortex of cell tip"/>
    <property type="evidence" value="ECO:0007669"/>
    <property type="project" value="TreeGrafter"/>
</dbReference>
<feature type="region of interest" description="Disordered" evidence="7">
    <location>
        <begin position="604"/>
        <end position="786"/>
    </location>
</feature>
<feature type="compositionally biased region" description="Polar residues" evidence="7">
    <location>
        <begin position="776"/>
        <end position="786"/>
    </location>
</feature>
<accession>A0AAF0EBG5</accession>
<sequence length="1393" mass="151414">MAIFGKKRTEKERPTKQPPVEGAGDTPDPAAPQANGSMGARAPARPGLVSRIASPTRMENGAPYDEAVDMLRSPMRPSRDEVRPGAPGVSPAPLADAGTPTLHSMPPPPSRPAPVPAPGPPTAPSVYAGAGNVPSSAPTSTQPPPGPDRTRGANVVYPWGKKYITMNPPRFLDETRRAPPGVLSPPPFPRYGHATNQTTSGNNEVYIFGGLVRDSVKNDMYILRVEPVQIQRSSGIKMDVALQATLVQTSGHAPLPRVGHAAVLVSNVFILWGGDTKIRAEDLQDDALYLLNLNNREWTRVVAPRAQGGPGPIGRYGHTLSILGSNLFVFGGQLDDEFFDELWRFDLNGLKETPTWQLVRTSTGGPPRRTGHSAVVYKDRLYIFGGTDGQYHYNDTWCFDWSTQSWSELKCVGYIPAPREGHAACMVDDIMYIFGGRGVDGNDRGDLASFKISSHRWFMFAHMGPAPFGRSGHTMVSVQNRVLVVGGEAFAGDVQDEPSALHVLDTAKIKYPVKTDRPPPSAAGPAENAMGVAAPVPAPAPAPANDARTTPVSPPVASNETQTTPVVGTPRPAPEPEPPADLGADPAIPVQELAAASAAAPITSPTIPMTTTATPAPVPKPSSVQKPEPRQERAVNAEPPTLAPAEAPISPPAPARAPASISMTMSQGAPSMLGAPIPGAMSPAPDTPSSVRSGNADVPGSRSPWRPTSSVVRSASSASVVRTPSGTRARTPVSASIAPSSEGAVRSRIPMDGSELPVDPAGGVQPRQLFSDDQDSATGALSQPMPATTASSRELWLLSMLSLAVKQGFVPPSRPTSSDEALDVERLDTGTEQSEKEVMVKTMLTLKAQVTMLRADLLRQLRQEEERVTGQERARVAALQEAAFYRAKLAANESGPVDERQRLDRQRVAQLEKLLSHVTREHGELERKVAMLMDQAKLEARLRQLAEDRLGETTKRALAAEESHLQVYEEYSALQKHSYETESMLRDHAAQISTLTSRLAAQQVERDTLEDKMTSTTRSVDTNRAMMAQFQEALTAAHARTSEYERQRVEHQRQTDTQNALILQLRTEVQAKAAEVESKNQQIEQQASMVAELETIVSNLQREVATHREAATGGLAQLLAMQSASQGPPPEEAANLSQHSHLQAVQEEANALRALHDEAKSSLSQMASALQQATDRSHQLQRTNNKLFAEVTSQRKQLAAALHDLSTLRDESQTTRADGQHTARELEAAQVRSLALRQLLSEHQVEVPDDDTLATPEFLQTRRVAQLQRELESYKRAAQRNALDLQRAQDQLHRMGQDWEAHQRQNSGITQEELGLLRQRAEEAERRLREATEAHEQRTSQLENDYLTAVQFVRNTENMLRRLKDEHLKLRQDNADLRSRVAGPVTSSAYRSP</sequence>
<proteinExistence type="predicted"/>
<reference evidence="8" key="1">
    <citation type="submission" date="2023-03" db="EMBL/GenBank/DDBJ databases">
        <title>Mating type loci evolution in Malassezia.</title>
        <authorList>
            <person name="Coelho M.A."/>
        </authorList>
    </citation>
    <scope>NUCLEOTIDE SEQUENCE</scope>
    <source>
        <strain evidence="8">CBS 12830</strain>
    </source>
</reference>
<keyword evidence="2" id="KW-0880">Kelch repeat</keyword>
<feature type="region of interest" description="Disordered" evidence="7">
    <location>
        <begin position="1"/>
        <end position="153"/>
    </location>
</feature>
<evidence type="ECO:0008006" key="10">
    <source>
        <dbReference type="Google" id="ProtNLM"/>
    </source>
</evidence>
<comment type="subcellular location">
    <subcellularLocation>
        <location evidence="1">Cytoplasm</location>
    </subcellularLocation>
</comment>
<keyword evidence="5 6" id="KW-0175">Coiled coil</keyword>
<dbReference type="SUPFAM" id="SSF117281">
    <property type="entry name" value="Kelch motif"/>
    <property type="match status" value="1"/>
</dbReference>
<keyword evidence="9" id="KW-1185">Reference proteome</keyword>
<feature type="coiled-coil region" evidence="6">
    <location>
        <begin position="1062"/>
        <end position="1110"/>
    </location>
</feature>
<dbReference type="Gene3D" id="2.120.10.80">
    <property type="entry name" value="Kelch-type beta propeller"/>
    <property type="match status" value="2"/>
</dbReference>
<keyword evidence="3" id="KW-0963">Cytoplasm</keyword>
<feature type="compositionally biased region" description="Low complexity" evidence="7">
    <location>
        <begin position="637"/>
        <end position="648"/>
    </location>
</feature>
<name>A0AAF0EBG5_9BASI</name>
<evidence type="ECO:0000256" key="7">
    <source>
        <dbReference type="SAM" id="MobiDB-lite"/>
    </source>
</evidence>
<dbReference type="PANTHER" id="PTHR23244">
    <property type="entry name" value="KELCH REPEAT DOMAIN"/>
    <property type="match status" value="1"/>
</dbReference>
<feature type="region of interest" description="Disordered" evidence="7">
    <location>
        <begin position="1159"/>
        <end position="1181"/>
    </location>
</feature>
<evidence type="ECO:0000256" key="5">
    <source>
        <dbReference type="ARBA" id="ARBA00023054"/>
    </source>
</evidence>
<evidence type="ECO:0000256" key="6">
    <source>
        <dbReference type="SAM" id="Coils"/>
    </source>
</evidence>